<keyword evidence="2" id="KW-1185">Reference proteome</keyword>
<reference evidence="1" key="1">
    <citation type="submission" date="2020-07" db="EMBL/GenBank/DDBJ databases">
        <title>Clarias magur genome sequencing, assembly and annotation.</title>
        <authorList>
            <person name="Kushwaha B."/>
            <person name="Kumar R."/>
            <person name="Das P."/>
            <person name="Joshi C.G."/>
            <person name="Kumar D."/>
            <person name="Nagpure N.S."/>
            <person name="Pandey M."/>
            <person name="Agarwal S."/>
            <person name="Srivastava S."/>
            <person name="Singh M."/>
            <person name="Sahoo L."/>
            <person name="Jayasankar P."/>
            <person name="Meher P.K."/>
            <person name="Koringa P.G."/>
            <person name="Iquebal M.A."/>
            <person name="Das S.P."/>
            <person name="Bit A."/>
            <person name="Patnaik S."/>
            <person name="Patel N."/>
            <person name="Shah T.M."/>
            <person name="Hinsu A."/>
            <person name="Jena J.K."/>
        </authorList>
    </citation>
    <scope>NUCLEOTIDE SEQUENCE</scope>
    <source>
        <strain evidence="1">CIFAMagur01</strain>
        <tissue evidence="1">Testis</tissue>
    </source>
</reference>
<sequence length="198" mass="21675">MELQREPESDGSCQEILVACFIFWLVRCLEATQESRAGTKAAQARLQVSSVDVCIKSFAPEVLRSSSPGPFHCRGLQSPGATFHLALTCSSYAREEEEREEESRLTAMCTRSLTHLNPGFDTAGCVSVCDPLPSASQTVLHACLRLSETCFGREIRSRCARVTPCTLVERIVGREPTGVTPSDLAALQAGRARNWLQL</sequence>
<dbReference type="AlphaFoldDB" id="A0A8J4TCN5"/>
<accession>A0A8J4TCN5</accession>
<evidence type="ECO:0000313" key="2">
    <source>
        <dbReference type="Proteomes" id="UP000727407"/>
    </source>
</evidence>
<comment type="caution">
    <text evidence="1">The sequence shown here is derived from an EMBL/GenBank/DDBJ whole genome shotgun (WGS) entry which is preliminary data.</text>
</comment>
<gene>
    <name evidence="1" type="ORF">DAT39_015928</name>
</gene>
<evidence type="ECO:0000313" key="1">
    <source>
        <dbReference type="EMBL" id="KAF5894356.1"/>
    </source>
</evidence>
<dbReference type="EMBL" id="QNUK01000378">
    <property type="protein sequence ID" value="KAF5894356.1"/>
    <property type="molecule type" value="Genomic_DNA"/>
</dbReference>
<protein>
    <submittedName>
        <fullName evidence="1">Uncharacterized protein</fullName>
    </submittedName>
</protein>
<dbReference type="Proteomes" id="UP000727407">
    <property type="component" value="Unassembled WGS sequence"/>
</dbReference>
<organism evidence="1 2">
    <name type="scientific">Clarias magur</name>
    <name type="common">Asian catfish</name>
    <name type="synonym">Macropteronotus magur</name>
    <dbReference type="NCBI Taxonomy" id="1594786"/>
    <lineage>
        <taxon>Eukaryota</taxon>
        <taxon>Metazoa</taxon>
        <taxon>Chordata</taxon>
        <taxon>Craniata</taxon>
        <taxon>Vertebrata</taxon>
        <taxon>Euteleostomi</taxon>
        <taxon>Actinopterygii</taxon>
        <taxon>Neopterygii</taxon>
        <taxon>Teleostei</taxon>
        <taxon>Ostariophysi</taxon>
        <taxon>Siluriformes</taxon>
        <taxon>Clariidae</taxon>
        <taxon>Clarias</taxon>
    </lineage>
</organism>
<proteinExistence type="predicted"/>
<name>A0A8J4TCN5_CLAMG</name>